<organism evidence="2 3">
    <name type="scientific">Methanosarcina siciliae T4/M</name>
    <dbReference type="NCBI Taxonomy" id="1434120"/>
    <lineage>
        <taxon>Archaea</taxon>
        <taxon>Methanobacteriati</taxon>
        <taxon>Methanobacteriota</taxon>
        <taxon>Stenosarchaea group</taxon>
        <taxon>Methanomicrobia</taxon>
        <taxon>Methanosarcinales</taxon>
        <taxon>Methanosarcinaceae</taxon>
        <taxon>Methanosarcina</taxon>
    </lineage>
</organism>
<dbReference type="GeneID" id="24860560"/>
<dbReference type="EMBL" id="CP009506">
    <property type="protein sequence ID" value="AKB28436.1"/>
    <property type="molecule type" value="Genomic_DNA"/>
</dbReference>
<dbReference type="KEGG" id="msw:MSSIT_1717"/>
<dbReference type="Pfam" id="PF26596">
    <property type="entry name" value="PEF-CTERM_ARCH"/>
    <property type="match status" value="1"/>
</dbReference>
<dbReference type="Proteomes" id="UP000033111">
    <property type="component" value="Chromosome"/>
</dbReference>
<evidence type="ECO:0000313" key="2">
    <source>
        <dbReference type="EMBL" id="AKB28436.1"/>
    </source>
</evidence>
<gene>
    <name evidence="2" type="ORF">MSSIT_1717</name>
</gene>
<dbReference type="AlphaFoldDB" id="A0A0E3L8F6"/>
<accession>A0A0E3L8F6</accession>
<evidence type="ECO:0000313" key="3">
    <source>
        <dbReference type="Proteomes" id="UP000033111"/>
    </source>
</evidence>
<dbReference type="PATRIC" id="fig|1434120.4.peg.2198"/>
<dbReference type="InterPro" id="IPR013783">
    <property type="entry name" value="Ig-like_fold"/>
</dbReference>
<feature type="domain" description="PEF-CTERM protein sorting" evidence="1">
    <location>
        <begin position="152"/>
        <end position="176"/>
    </location>
</feature>
<dbReference type="InterPro" id="IPR017474">
    <property type="entry name" value="PEF_CTERM_C"/>
</dbReference>
<evidence type="ECO:0000259" key="1">
    <source>
        <dbReference type="Pfam" id="PF26596"/>
    </source>
</evidence>
<reference evidence="2 3" key="1">
    <citation type="submission" date="2014-07" db="EMBL/GenBank/DDBJ databases">
        <title>Methanogenic archaea and the global carbon cycle.</title>
        <authorList>
            <person name="Henriksen J.R."/>
            <person name="Luke J."/>
            <person name="Reinhart S."/>
            <person name="Benedict M.N."/>
            <person name="Youngblut N.D."/>
            <person name="Metcalf M.E."/>
            <person name="Whitaker R.J."/>
            <person name="Metcalf W.W."/>
        </authorList>
    </citation>
    <scope>NUCLEOTIDE SEQUENCE [LARGE SCALE GENOMIC DNA]</scope>
    <source>
        <strain evidence="2 3">T4/M</strain>
    </source>
</reference>
<dbReference type="RefSeq" id="WP_156158829.1">
    <property type="nucleotide sequence ID" value="NZ_CP009506.1"/>
</dbReference>
<proteinExistence type="predicted"/>
<dbReference type="Gene3D" id="2.60.40.10">
    <property type="entry name" value="Immunoglobulins"/>
    <property type="match status" value="1"/>
</dbReference>
<dbReference type="HOGENOM" id="CLU_1478935_0_0_2"/>
<name>A0A0E3L8F6_9EURY</name>
<sequence>MRSNKMKIGLVLLLSLLTINTASANPGFNVDVETTSSTVGPGGTVTYAVTLTAMDSLTVDEFADLSVIDSAGNPVSWTTEFGDNLFLIGPGSPEKTVTLEVTVPEGTPAGEYQMKVLGEGYLPDLYDPTIPDEFLGSIESSDFPITVTVTQIPEFPTIAVPVISALGIVFLASRRKEGNS</sequence>
<keyword evidence="3" id="KW-1185">Reference proteome</keyword>
<protein>
    <recommendedName>
        <fullName evidence="1">PEF-CTERM protein sorting domain-containing protein</fullName>
    </recommendedName>
</protein>